<evidence type="ECO:0000256" key="6">
    <source>
        <dbReference type="ARBA" id="ARBA00022763"/>
    </source>
</evidence>
<dbReference type="GO" id="GO:0032259">
    <property type="term" value="P:methylation"/>
    <property type="evidence" value="ECO:0007669"/>
    <property type="project" value="UniProtKB-KW"/>
</dbReference>
<feature type="active site" description="Nucleophile; methyl group acceptor" evidence="9">
    <location>
        <position position="134"/>
    </location>
</feature>
<comment type="subcellular location">
    <subcellularLocation>
        <location evidence="9">Cytoplasm</location>
    </subcellularLocation>
</comment>
<dbReference type="Pfam" id="PF02870">
    <property type="entry name" value="Methyltransf_1N"/>
    <property type="match status" value="1"/>
</dbReference>
<evidence type="ECO:0000313" key="12">
    <source>
        <dbReference type="EMBL" id="SDL90825.1"/>
    </source>
</evidence>
<dbReference type="Gene3D" id="1.10.10.10">
    <property type="entry name" value="Winged helix-like DNA-binding domain superfamily/Winged helix DNA-binding domain"/>
    <property type="match status" value="1"/>
</dbReference>
<keyword evidence="5 9" id="KW-0808">Transferase</keyword>
<sequence>MPFRWSTTSTPIGDLLLVATQDGLARVAFECEDFDAVLRALQDGSGEHAAQHDAPEAEAQLAEYFAGERRQFDIALDWRLATGFRGAVQRALCGIDYGRTQSYSELARRLGNPKAVRAVGSGCATNLLPIVVPCHRVLRSDGSLGGYRGGLSIKQHLLDLEAAHV</sequence>
<keyword evidence="6 9" id="KW-0227">DNA damage</keyword>
<keyword evidence="13" id="KW-1185">Reference proteome</keyword>
<dbReference type="InterPro" id="IPR036631">
    <property type="entry name" value="MGMT_N_sf"/>
</dbReference>
<dbReference type="SUPFAM" id="SSF46767">
    <property type="entry name" value="Methylated DNA-protein cysteine methyltransferase, C-terminal domain"/>
    <property type="match status" value="1"/>
</dbReference>
<dbReference type="FunFam" id="1.10.10.10:FF:000214">
    <property type="entry name" value="Methylated-DNA--protein-cysteine methyltransferase"/>
    <property type="match status" value="1"/>
</dbReference>
<comment type="catalytic activity">
    <reaction evidence="1 9">
        <text>a 4-O-methyl-thymidine in DNA + L-cysteinyl-[protein] = a thymidine in DNA + S-methyl-L-cysteinyl-[protein]</text>
        <dbReference type="Rhea" id="RHEA:53428"/>
        <dbReference type="Rhea" id="RHEA-COMP:10131"/>
        <dbReference type="Rhea" id="RHEA-COMP:10132"/>
        <dbReference type="Rhea" id="RHEA-COMP:13555"/>
        <dbReference type="Rhea" id="RHEA-COMP:13556"/>
        <dbReference type="ChEBI" id="CHEBI:29950"/>
        <dbReference type="ChEBI" id="CHEBI:82612"/>
        <dbReference type="ChEBI" id="CHEBI:137386"/>
        <dbReference type="ChEBI" id="CHEBI:137387"/>
        <dbReference type="EC" id="2.1.1.63"/>
    </reaction>
</comment>
<dbReference type="GO" id="GO:0005737">
    <property type="term" value="C:cytoplasm"/>
    <property type="evidence" value="ECO:0007669"/>
    <property type="project" value="UniProtKB-SubCell"/>
</dbReference>
<evidence type="ECO:0000259" key="10">
    <source>
        <dbReference type="Pfam" id="PF01035"/>
    </source>
</evidence>
<dbReference type="InterPro" id="IPR008332">
    <property type="entry name" value="MethylG_MeTrfase_N"/>
</dbReference>
<dbReference type="EC" id="2.1.1.63" evidence="9"/>
<dbReference type="InterPro" id="IPR036388">
    <property type="entry name" value="WH-like_DNA-bd_sf"/>
</dbReference>
<proteinExistence type="inferred from homology"/>
<feature type="domain" description="Methylated-DNA-[protein]-cysteine S-methyltransferase DNA binding" evidence="10">
    <location>
        <begin position="84"/>
        <end position="162"/>
    </location>
</feature>
<dbReference type="PANTHER" id="PTHR10815:SF13">
    <property type="entry name" value="METHYLATED-DNA--PROTEIN-CYSTEINE METHYLTRANSFERASE"/>
    <property type="match status" value="1"/>
</dbReference>
<evidence type="ECO:0000259" key="11">
    <source>
        <dbReference type="Pfam" id="PF02870"/>
    </source>
</evidence>
<evidence type="ECO:0000256" key="5">
    <source>
        <dbReference type="ARBA" id="ARBA00022679"/>
    </source>
</evidence>
<dbReference type="InterPro" id="IPR023546">
    <property type="entry name" value="MGMT"/>
</dbReference>
<evidence type="ECO:0000256" key="3">
    <source>
        <dbReference type="ARBA" id="ARBA00022490"/>
    </source>
</evidence>
<feature type="domain" description="Methylguanine DNA methyltransferase ribonuclease-like" evidence="11">
    <location>
        <begin position="4"/>
        <end position="77"/>
    </location>
</feature>
<comment type="miscellaneous">
    <text evidence="9">This enzyme catalyzes only one turnover and therefore is not strictly catalytic. According to one definition, an enzyme is a biocatalyst that acts repeatedly and over many reaction cycles.</text>
</comment>
<comment type="similarity">
    <text evidence="2 9">Belongs to the MGMT family.</text>
</comment>
<evidence type="ECO:0000256" key="7">
    <source>
        <dbReference type="ARBA" id="ARBA00023204"/>
    </source>
</evidence>
<evidence type="ECO:0000256" key="1">
    <source>
        <dbReference type="ARBA" id="ARBA00001286"/>
    </source>
</evidence>
<dbReference type="InterPro" id="IPR014048">
    <property type="entry name" value="MethylDNA_cys_MeTrfase_DNA-bd"/>
</dbReference>
<dbReference type="NCBIfam" id="TIGR00589">
    <property type="entry name" value="ogt"/>
    <property type="match status" value="1"/>
</dbReference>
<dbReference type="InterPro" id="IPR036217">
    <property type="entry name" value="MethylDNA_cys_MeTrfase_DNAb"/>
</dbReference>
<dbReference type="Gene3D" id="3.30.160.70">
    <property type="entry name" value="Methylated DNA-protein cysteine methyltransferase domain"/>
    <property type="match status" value="1"/>
</dbReference>
<dbReference type="OrthoDB" id="9802228at2"/>
<accession>A0A1G9NXY0</accession>
<evidence type="ECO:0000313" key="13">
    <source>
        <dbReference type="Proteomes" id="UP000199350"/>
    </source>
</evidence>
<gene>
    <name evidence="12" type="ORF">SAMN04488535_1201</name>
</gene>
<dbReference type="CDD" id="cd06445">
    <property type="entry name" value="ATase"/>
    <property type="match status" value="1"/>
</dbReference>
<evidence type="ECO:0000256" key="4">
    <source>
        <dbReference type="ARBA" id="ARBA00022603"/>
    </source>
</evidence>
<organism evidence="12 13">
    <name type="scientific">Corynebacterium mycetoides</name>
    <dbReference type="NCBI Taxonomy" id="38302"/>
    <lineage>
        <taxon>Bacteria</taxon>
        <taxon>Bacillati</taxon>
        <taxon>Actinomycetota</taxon>
        <taxon>Actinomycetes</taxon>
        <taxon>Mycobacteriales</taxon>
        <taxon>Corynebacteriaceae</taxon>
        <taxon>Corynebacterium</taxon>
    </lineage>
</organism>
<dbReference type="RefSeq" id="WP_092150025.1">
    <property type="nucleotide sequence ID" value="NZ_LT629700.1"/>
</dbReference>
<dbReference type="PROSITE" id="PS00374">
    <property type="entry name" value="MGMT"/>
    <property type="match status" value="1"/>
</dbReference>
<evidence type="ECO:0000256" key="8">
    <source>
        <dbReference type="ARBA" id="ARBA00049348"/>
    </source>
</evidence>
<dbReference type="GO" id="GO:0003908">
    <property type="term" value="F:methylated-DNA-[protein]-cysteine S-methyltransferase activity"/>
    <property type="evidence" value="ECO:0007669"/>
    <property type="project" value="UniProtKB-UniRule"/>
</dbReference>
<protein>
    <recommendedName>
        <fullName evidence="9">Methylated-DNA--protein-cysteine methyltransferase</fullName>
        <ecNumber evidence="9">2.1.1.63</ecNumber>
    </recommendedName>
    <alternativeName>
        <fullName evidence="9">6-O-methylguanine-DNA methyltransferase</fullName>
        <shortName evidence="9">MGMT</shortName>
    </alternativeName>
    <alternativeName>
        <fullName evidence="9">O-6-methylguanine-DNA-alkyltransferase</fullName>
    </alternativeName>
</protein>
<keyword evidence="3 9" id="KW-0963">Cytoplasm</keyword>
<dbReference type="STRING" id="38302.SAMN04488535_1201"/>
<dbReference type="EMBL" id="LT629700">
    <property type="protein sequence ID" value="SDL90825.1"/>
    <property type="molecule type" value="Genomic_DNA"/>
</dbReference>
<keyword evidence="7 9" id="KW-0234">DNA repair</keyword>
<dbReference type="Proteomes" id="UP000199350">
    <property type="component" value="Chromosome I"/>
</dbReference>
<dbReference type="GO" id="GO:0006307">
    <property type="term" value="P:DNA alkylation repair"/>
    <property type="evidence" value="ECO:0007669"/>
    <property type="project" value="UniProtKB-UniRule"/>
</dbReference>
<dbReference type="Pfam" id="PF01035">
    <property type="entry name" value="DNA_binding_1"/>
    <property type="match status" value="1"/>
</dbReference>
<dbReference type="InterPro" id="IPR001497">
    <property type="entry name" value="MethylDNA_cys_MeTrfase_AS"/>
</dbReference>
<evidence type="ECO:0000256" key="2">
    <source>
        <dbReference type="ARBA" id="ARBA00008711"/>
    </source>
</evidence>
<dbReference type="SUPFAM" id="SSF53155">
    <property type="entry name" value="Methylated DNA-protein cysteine methyltransferase domain"/>
    <property type="match status" value="1"/>
</dbReference>
<dbReference type="PANTHER" id="PTHR10815">
    <property type="entry name" value="METHYLATED-DNA--PROTEIN-CYSTEINE METHYLTRANSFERASE"/>
    <property type="match status" value="1"/>
</dbReference>
<keyword evidence="4 9" id="KW-0489">Methyltransferase</keyword>
<dbReference type="HAMAP" id="MF_00772">
    <property type="entry name" value="OGT"/>
    <property type="match status" value="1"/>
</dbReference>
<name>A0A1G9NXY0_9CORY</name>
<comment type="catalytic activity">
    <reaction evidence="8 9">
        <text>a 6-O-methyl-2'-deoxyguanosine in DNA + L-cysteinyl-[protein] = S-methyl-L-cysteinyl-[protein] + a 2'-deoxyguanosine in DNA</text>
        <dbReference type="Rhea" id="RHEA:24000"/>
        <dbReference type="Rhea" id="RHEA-COMP:10131"/>
        <dbReference type="Rhea" id="RHEA-COMP:10132"/>
        <dbReference type="Rhea" id="RHEA-COMP:11367"/>
        <dbReference type="Rhea" id="RHEA-COMP:11368"/>
        <dbReference type="ChEBI" id="CHEBI:29950"/>
        <dbReference type="ChEBI" id="CHEBI:82612"/>
        <dbReference type="ChEBI" id="CHEBI:85445"/>
        <dbReference type="ChEBI" id="CHEBI:85448"/>
        <dbReference type="EC" id="2.1.1.63"/>
    </reaction>
</comment>
<comment type="function">
    <text evidence="9">Involved in the cellular defense against the biological effects of O6-methylguanine (O6-MeG) and O4-methylthymine (O4-MeT) in DNA. Repairs the methylated nucleobase in DNA by stoichiometrically transferring the methyl group to a cysteine residue in the enzyme. This is a suicide reaction: the enzyme is irreversibly inactivated.</text>
</comment>
<evidence type="ECO:0000256" key="9">
    <source>
        <dbReference type="HAMAP-Rule" id="MF_00772"/>
    </source>
</evidence>
<reference evidence="13" key="1">
    <citation type="submission" date="2016-10" db="EMBL/GenBank/DDBJ databases">
        <authorList>
            <person name="Varghese N."/>
            <person name="Submissions S."/>
        </authorList>
    </citation>
    <scope>NUCLEOTIDE SEQUENCE [LARGE SCALE GENOMIC DNA]</scope>
    <source>
        <strain evidence="13">DSM 20632</strain>
    </source>
</reference>
<dbReference type="AlphaFoldDB" id="A0A1G9NXY0"/>